<evidence type="ECO:0000256" key="6">
    <source>
        <dbReference type="ARBA" id="ARBA00022679"/>
    </source>
</evidence>
<evidence type="ECO:0000256" key="4">
    <source>
        <dbReference type="ARBA" id="ARBA00022475"/>
    </source>
</evidence>
<dbReference type="Pfam" id="PF01627">
    <property type="entry name" value="Hpt"/>
    <property type="match status" value="1"/>
</dbReference>
<feature type="domain" description="Response regulatory" evidence="21">
    <location>
        <begin position="926"/>
        <end position="1051"/>
    </location>
</feature>
<dbReference type="Gene3D" id="3.30.565.10">
    <property type="entry name" value="Histidine kinase-like ATPase, C-terminal domain"/>
    <property type="match status" value="1"/>
</dbReference>
<comment type="catalytic activity">
    <reaction evidence="1">
        <text>ATP + protein L-histidine = ADP + protein N-phospho-L-histidine.</text>
        <dbReference type="EC" id="2.7.13.3"/>
    </reaction>
</comment>
<evidence type="ECO:0000256" key="15">
    <source>
        <dbReference type="ARBA" id="ARBA00068150"/>
    </source>
</evidence>
<dbReference type="InterPro" id="IPR001610">
    <property type="entry name" value="PAC"/>
</dbReference>
<dbReference type="InterPro" id="IPR005467">
    <property type="entry name" value="His_kinase_dom"/>
</dbReference>
<dbReference type="NCBIfam" id="TIGR00229">
    <property type="entry name" value="sensory_box"/>
    <property type="match status" value="3"/>
</dbReference>
<evidence type="ECO:0000256" key="3">
    <source>
        <dbReference type="ARBA" id="ARBA00012438"/>
    </source>
</evidence>
<dbReference type="PROSITE" id="PS50109">
    <property type="entry name" value="HIS_KIN"/>
    <property type="match status" value="1"/>
</dbReference>
<feature type="domain" description="PAC" evidence="22">
    <location>
        <begin position="95"/>
        <end position="147"/>
    </location>
</feature>
<dbReference type="EC" id="2.7.13.3" evidence="3"/>
<evidence type="ECO:0000256" key="2">
    <source>
        <dbReference type="ARBA" id="ARBA00004651"/>
    </source>
</evidence>
<evidence type="ECO:0000259" key="21">
    <source>
        <dbReference type="PROSITE" id="PS50110"/>
    </source>
</evidence>
<comment type="caution">
    <text evidence="24">The sequence shown here is derived from an EMBL/GenBank/DDBJ whole genome shotgun (WGS) entry which is preliminary data.</text>
</comment>
<dbReference type="GO" id="GO:0005886">
    <property type="term" value="C:plasma membrane"/>
    <property type="evidence" value="ECO:0007669"/>
    <property type="project" value="UniProtKB-SubCell"/>
</dbReference>
<evidence type="ECO:0000313" key="25">
    <source>
        <dbReference type="Proteomes" id="UP000294980"/>
    </source>
</evidence>
<evidence type="ECO:0000259" key="22">
    <source>
        <dbReference type="PROSITE" id="PS50113"/>
    </source>
</evidence>
<dbReference type="SMART" id="SM00086">
    <property type="entry name" value="PAC"/>
    <property type="match status" value="4"/>
</dbReference>
<keyword evidence="5 17" id="KW-0597">Phosphoprotein</keyword>
<dbReference type="Gene3D" id="1.20.120.160">
    <property type="entry name" value="HPT domain"/>
    <property type="match status" value="1"/>
</dbReference>
<dbReference type="PROSITE" id="PS50894">
    <property type="entry name" value="HPT"/>
    <property type="match status" value="1"/>
</dbReference>
<dbReference type="InterPro" id="IPR036641">
    <property type="entry name" value="HPT_dom_sf"/>
</dbReference>
<evidence type="ECO:0000256" key="11">
    <source>
        <dbReference type="ARBA" id="ARBA00022989"/>
    </source>
</evidence>
<evidence type="ECO:0000256" key="5">
    <source>
        <dbReference type="ARBA" id="ARBA00022553"/>
    </source>
</evidence>
<comment type="subcellular location">
    <subcellularLocation>
        <location evidence="2">Cell membrane</location>
        <topology evidence="2">Multi-pass membrane protein</topology>
    </subcellularLocation>
</comment>
<dbReference type="Gene3D" id="2.10.70.100">
    <property type="match status" value="2"/>
</dbReference>
<dbReference type="InterPro" id="IPR035965">
    <property type="entry name" value="PAS-like_dom_sf"/>
</dbReference>
<dbReference type="Pfam" id="PF00512">
    <property type="entry name" value="HisKA"/>
    <property type="match status" value="1"/>
</dbReference>
<keyword evidence="13" id="KW-0472">Membrane</keyword>
<evidence type="ECO:0000256" key="14">
    <source>
        <dbReference type="ARBA" id="ARBA00064003"/>
    </source>
</evidence>
<evidence type="ECO:0000256" key="13">
    <source>
        <dbReference type="ARBA" id="ARBA00023136"/>
    </source>
</evidence>
<sequence>MKHDNYLKTELYEQIRKDDDLFDFIQDTCLDGLWYWDLEHPENEWMNARFWRVLGYDPDEMPDSPDAWQGIVNESDLAATTENFNRHLENGNYPFDQTIRYRHRDGSTVWIRCHGKAIRDSNGKPLRMLGVHKDVTEFKAAENKLTKAVEQTRQNVIDLEKTTTLLNYAQQVSNIGAWELDIATGETSWTDQVYAIHEVEKDFDHNRVNGTAFYHPEDQPVINAAVARAITDGTPFDVICRFITARGNHRWVRASGSPILSQGEISRLFGMIQDVTAEKEAERERQILTERLALATESAGLGIWDYDVSSGHLEWDEGMFRLFGADPANFGNRFEDFERQLVGESRYQTVSRFQAALMSGTEFETKLLIRRADDGALRTLGGQGTVIRDSAGAAVRVVGINQDITADEDNRSRLAAEEAKFRGLFELSPVGIAMNDYATGEFLEFNNAVIAPTGYTREEFKTLSYWQVTPESYLAEEQNALLSLERTGHYGPFEKEYIRKDGSRYPVLLHGFKTTSAEGRKVIWSIIQDISEQRAAYEAVRVAKERFGGIFEQTGSGVAVYRPTDDGSDFIFIDYNPAAAQIDRLERDTVLGRRLTDCFPAASEMGLLQALQRVALTGEAEKLPVAEYRDERILGWRENRIFRLSSGEVVAVYDDLTEIKQAQQLSEDALRSAERANQAKSDFLANMSHEIRTPMNAIIGLSQLLQQTRLDEKQFDYLNKIHNASRMLLGILNDILDFSKIEAGRLELESRAFDLHDTVDQVAVMFGGTANAAKLEFIYNIQPDLPACLVGDSLRLSQVLTNLLSNAFKFTEEGGLVELGIHSVRPVSDGNARLRFSVRDTGIGISEDAQSRLFKAFSQADSSTTRRYGGSGLGLVISRRLVEAMGGELRVSSRPGEGSRFYFTLDMDVAPGAGSSRDCVRLQGRRTLIVDDQPDSRAAIRQLLHHYGCSTHEADCGENAIASVMTAEKENRPFDFILIDWLMPGGMNGAETCEKLERMRCSGQLRQVRPPLLMVSAYQKDEVTLPDGVAIEFLPKPVDASSLYDALIRAETRGKPAHTQPMLTASKPPDLAGHELLLVEDNEINQEVAQLLLESTGARVRTVNNGLEAVEAVSERTPDLIFMDLQMPVMDGFEATRILRQTGYSGPVVALSAAVMDDDRERAKAAGMDAHLGKPIDTLELYAVLLEQLATVGTARRRSRAPQAQSAGRHADSSKGRGTADVLPAHLPGFDLDKGLERLAGNEALYVSLLLDLHRKLQTDYAQLGSHLRSGNTQAAGHLAHALRGVAGTLAAVSLQSLAGDIDEALKQGQAVEETRIEALEQALEDSEQALRALASAEEQTPSQTGSAGAVPELRRLLENSELVEDAVLQEALAWLRSHNHNCSELEAQVAQFEFEQALQTLDAMTISTLDRIP</sequence>
<dbReference type="InterPro" id="IPR013655">
    <property type="entry name" value="PAS_fold_3"/>
</dbReference>
<dbReference type="PANTHER" id="PTHR45339">
    <property type="entry name" value="HYBRID SIGNAL TRANSDUCTION HISTIDINE KINASE J"/>
    <property type="match status" value="1"/>
</dbReference>
<dbReference type="InterPro" id="IPR003594">
    <property type="entry name" value="HATPase_dom"/>
</dbReference>
<dbReference type="PROSITE" id="PS50113">
    <property type="entry name" value="PAC"/>
    <property type="match status" value="3"/>
</dbReference>
<dbReference type="Gene3D" id="1.10.287.130">
    <property type="match status" value="1"/>
</dbReference>
<dbReference type="InterPro" id="IPR004358">
    <property type="entry name" value="Sig_transdc_His_kin-like_C"/>
</dbReference>
<dbReference type="GO" id="GO:0000155">
    <property type="term" value="F:phosphorelay sensor kinase activity"/>
    <property type="evidence" value="ECO:0007669"/>
    <property type="project" value="InterPro"/>
</dbReference>
<dbReference type="FunFam" id="3.30.565.10:FF:000010">
    <property type="entry name" value="Sensor histidine kinase RcsC"/>
    <property type="match status" value="1"/>
</dbReference>
<feature type="modified residue" description="4-aspartylphosphate" evidence="17">
    <location>
        <position position="980"/>
    </location>
</feature>
<dbReference type="InterPro" id="IPR036097">
    <property type="entry name" value="HisK_dim/P_sf"/>
</dbReference>
<dbReference type="SUPFAM" id="SSF55874">
    <property type="entry name" value="ATPase domain of HSP90 chaperone/DNA topoisomerase II/histidine kinase"/>
    <property type="match status" value="1"/>
</dbReference>
<feature type="domain" description="Response regulatory" evidence="21">
    <location>
        <begin position="1075"/>
        <end position="1189"/>
    </location>
</feature>
<dbReference type="GO" id="GO:0005524">
    <property type="term" value="F:ATP binding"/>
    <property type="evidence" value="ECO:0007669"/>
    <property type="project" value="UniProtKB-KW"/>
</dbReference>
<keyword evidence="9" id="KW-0418">Kinase</keyword>
<dbReference type="Pfam" id="PF00072">
    <property type="entry name" value="Response_reg"/>
    <property type="match status" value="2"/>
</dbReference>
<evidence type="ECO:0000256" key="16">
    <source>
        <dbReference type="PROSITE-ProRule" id="PRU00110"/>
    </source>
</evidence>
<feature type="modified residue" description="4-aspartylphosphate" evidence="17">
    <location>
        <position position="1124"/>
    </location>
</feature>
<evidence type="ECO:0000256" key="1">
    <source>
        <dbReference type="ARBA" id="ARBA00000085"/>
    </source>
</evidence>
<dbReference type="InterPro" id="IPR001789">
    <property type="entry name" value="Sig_transdc_resp-reg_receiver"/>
</dbReference>
<feature type="domain" description="PAC" evidence="22">
    <location>
        <begin position="361"/>
        <end position="416"/>
    </location>
</feature>
<feature type="domain" description="HPt" evidence="23">
    <location>
        <begin position="1242"/>
        <end position="1334"/>
    </location>
</feature>
<dbReference type="CDD" id="cd16922">
    <property type="entry name" value="HATPase_EvgS-ArcB-TorS-like"/>
    <property type="match status" value="1"/>
</dbReference>
<evidence type="ECO:0000313" key="24">
    <source>
        <dbReference type="EMBL" id="TCO76735.1"/>
    </source>
</evidence>
<evidence type="ECO:0000256" key="17">
    <source>
        <dbReference type="PROSITE-ProRule" id="PRU00169"/>
    </source>
</evidence>
<dbReference type="SUPFAM" id="SSF47384">
    <property type="entry name" value="Homodimeric domain of signal transducing histidine kinase"/>
    <property type="match status" value="1"/>
</dbReference>
<evidence type="ECO:0000256" key="7">
    <source>
        <dbReference type="ARBA" id="ARBA00022692"/>
    </source>
</evidence>
<feature type="domain" description="PAC" evidence="22">
    <location>
        <begin position="236"/>
        <end position="287"/>
    </location>
</feature>
<keyword evidence="7" id="KW-0812">Transmembrane</keyword>
<dbReference type="OrthoDB" id="6187449at2"/>
<evidence type="ECO:0000259" key="23">
    <source>
        <dbReference type="PROSITE" id="PS50894"/>
    </source>
</evidence>
<dbReference type="Gene3D" id="3.40.50.2300">
    <property type="match status" value="2"/>
</dbReference>
<dbReference type="CDD" id="cd00130">
    <property type="entry name" value="PAS"/>
    <property type="match status" value="3"/>
</dbReference>
<dbReference type="InterPro" id="IPR000014">
    <property type="entry name" value="PAS"/>
</dbReference>
<name>A0A4R2LBQ4_9GAMM</name>
<dbReference type="SUPFAM" id="SSF52172">
    <property type="entry name" value="CheY-like"/>
    <property type="match status" value="2"/>
</dbReference>
<dbReference type="Pfam" id="PF08447">
    <property type="entry name" value="PAS_3"/>
    <property type="match status" value="3"/>
</dbReference>
<feature type="coiled-coil region" evidence="18">
    <location>
        <begin position="1310"/>
        <end position="1340"/>
    </location>
</feature>
<dbReference type="FunFam" id="1.10.287.130:FF:000002">
    <property type="entry name" value="Two-component osmosensing histidine kinase"/>
    <property type="match status" value="1"/>
</dbReference>
<dbReference type="RefSeq" id="WP_117315056.1">
    <property type="nucleotide sequence ID" value="NZ_QQSW01000002.1"/>
</dbReference>
<organism evidence="24 25">
    <name type="scientific">Chromatocurvus halotolerans</name>
    <dbReference type="NCBI Taxonomy" id="1132028"/>
    <lineage>
        <taxon>Bacteria</taxon>
        <taxon>Pseudomonadati</taxon>
        <taxon>Pseudomonadota</taxon>
        <taxon>Gammaproteobacteria</taxon>
        <taxon>Cellvibrionales</taxon>
        <taxon>Halieaceae</taxon>
        <taxon>Chromatocurvus</taxon>
    </lineage>
</organism>
<dbReference type="SMART" id="SM00448">
    <property type="entry name" value="REC"/>
    <property type="match status" value="2"/>
</dbReference>
<feature type="domain" description="Histidine kinase" evidence="20">
    <location>
        <begin position="686"/>
        <end position="909"/>
    </location>
</feature>
<evidence type="ECO:0000256" key="18">
    <source>
        <dbReference type="SAM" id="Coils"/>
    </source>
</evidence>
<evidence type="ECO:0000256" key="12">
    <source>
        <dbReference type="ARBA" id="ARBA00023012"/>
    </source>
</evidence>
<dbReference type="CDD" id="cd00082">
    <property type="entry name" value="HisKA"/>
    <property type="match status" value="1"/>
</dbReference>
<keyword evidence="6" id="KW-0808">Transferase</keyword>
<keyword evidence="25" id="KW-1185">Reference proteome</keyword>
<keyword evidence="8" id="KW-0547">Nucleotide-binding</keyword>
<dbReference type="InterPro" id="IPR036890">
    <property type="entry name" value="HATPase_C_sf"/>
</dbReference>
<dbReference type="PANTHER" id="PTHR45339:SF1">
    <property type="entry name" value="HYBRID SIGNAL TRANSDUCTION HISTIDINE KINASE J"/>
    <property type="match status" value="1"/>
</dbReference>
<dbReference type="InterPro" id="IPR000700">
    <property type="entry name" value="PAS-assoc_C"/>
</dbReference>
<evidence type="ECO:0000256" key="10">
    <source>
        <dbReference type="ARBA" id="ARBA00022840"/>
    </source>
</evidence>
<feature type="region of interest" description="Disordered" evidence="19">
    <location>
        <begin position="1195"/>
        <end position="1220"/>
    </location>
</feature>
<keyword evidence="12" id="KW-0902">Two-component regulatory system</keyword>
<dbReference type="Pfam" id="PF13426">
    <property type="entry name" value="PAS_9"/>
    <property type="match status" value="2"/>
</dbReference>
<evidence type="ECO:0000256" key="8">
    <source>
        <dbReference type="ARBA" id="ARBA00022741"/>
    </source>
</evidence>
<evidence type="ECO:0000259" key="20">
    <source>
        <dbReference type="PROSITE" id="PS50109"/>
    </source>
</evidence>
<dbReference type="SUPFAM" id="SSF47226">
    <property type="entry name" value="Histidine-containing phosphotransfer domain, HPT domain"/>
    <property type="match status" value="1"/>
</dbReference>
<keyword evidence="18" id="KW-0175">Coiled coil</keyword>
<dbReference type="PRINTS" id="PR00344">
    <property type="entry name" value="BCTRLSENSOR"/>
</dbReference>
<dbReference type="InterPro" id="IPR008207">
    <property type="entry name" value="Sig_transdc_His_kin_Hpt_dom"/>
</dbReference>
<proteinExistence type="predicted"/>
<feature type="modified residue" description="Phosphohistidine" evidence="16">
    <location>
        <position position="1281"/>
    </location>
</feature>
<accession>A0A4R2LBQ4</accession>
<dbReference type="SMART" id="SM00091">
    <property type="entry name" value="PAS"/>
    <property type="match status" value="5"/>
</dbReference>
<dbReference type="SUPFAM" id="SSF55785">
    <property type="entry name" value="PYP-like sensor domain (PAS domain)"/>
    <property type="match status" value="5"/>
</dbReference>
<dbReference type="EMBL" id="SLWX01000004">
    <property type="protein sequence ID" value="TCO76735.1"/>
    <property type="molecule type" value="Genomic_DNA"/>
</dbReference>
<dbReference type="InterPro" id="IPR003661">
    <property type="entry name" value="HisK_dim/P_dom"/>
</dbReference>
<evidence type="ECO:0000256" key="19">
    <source>
        <dbReference type="SAM" id="MobiDB-lite"/>
    </source>
</evidence>
<keyword evidence="4" id="KW-1003">Cell membrane</keyword>
<protein>
    <recommendedName>
        <fullName evidence="15">Sensory/regulatory protein RpfC</fullName>
        <ecNumber evidence="3">2.7.13.3</ecNumber>
    </recommendedName>
</protein>
<dbReference type="PROSITE" id="PS50110">
    <property type="entry name" value="RESPONSE_REGULATORY"/>
    <property type="match status" value="2"/>
</dbReference>
<dbReference type="Proteomes" id="UP000294980">
    <property type="component" value="Unassembled WGS sequence"/>
</dbReference>
<dbReference type="SMART" id="SM00388">
    <property type="entry name" value="HisKA"/>
    <property type="match status" value="1"/>
</dbReference>
<keyword evidence="11" id="KW-1133">Transmembrane helix</keyword>
<evidence type="ECO:0000256" key="9">
    <source>
        <dbReference type="ARBA" id="ARBA00022777"/>
    </source>
</evidence>
<gene>
    <name evidence="24" type="ORF">EV688_104190</name>
</gene>
<dbReference type="Pfam" id="PF02518">
    <property type="entry name" value="HATPase_c"/>
    <property type="match status" value="1"/>
</dbReference>
<dbReference type="CDD" id="cd17546">
    <property type="entry name" value="REC_hyHK_CKI1_RcsC-like"/>
    <property type="match status" value="2"/>
</dbReference>
<dbReference type="Gene3D" id="3.30.450.20">
    <property type="entry name" value="PAS domain"/>
    <property type="match status" value="5"/>
</dbReference>
<reference evidence="24 25" key="1">
    <citation type="submission" date="2019-03" db="EMBL/GenBank/DDBJ databases">
        <title>Genomic Encyclopedia of Type Strains, Phase IV (KMG-IV): sequencing the most valuable type-strain genomes for metagenomic binning, comparative biology and taxonomic classification.</title>
        <authorList>
            <person name="Goeker M."/>
        </authorList>
    </citation>
    <scope>NUCLEOTIDE SEQUENCE [LARGE SCALE GENOMIC DNA]</scope>
    <source>
        <strain evidence="24 25">DSM 23344</strain>
    </source>
</reference>
<dbReference type="InterPro" id="IPR011006">
    <property type="entry name" value="CheY-like_superfamily"/>
</dbReference>
<comment type="subunit">
    <text evidence="14">At low DSF concentrations, interacts with RpfF.</text>
</comment>
<dbReference type="SMART" id="SM00387">
    <property type="entry name" value="HATPase_c"/>
    <property type="match status" value="1"/>
</dbReference>
<keyword evidence="10" id="KW-0067">ATP-binding</keyword>